<dbReference type="SUPFAM" id="SSF51735">
    <property type="entry name" value="NAD(P)-binding Rossmann-fold domains"/>
    <property type="match status" value="1"/>
</dbReference>
<sequence>MIGKDSDMDDARLLVFGRTGQVATELARRAPGATFLGRDAADLTDPEACAAAIRERAPEAVINAAAYTAVDRAEEGEETARLVNAEAPGAMARECAALGIPFLHVSTDYVFDGSGTDPWTEDAPTGPLGAYGRTKLAGEAAVRDAGGAHVILRTSWVFSAHGANFVKTMLRLSETRDALSVVDDQIGGPTPAADIAATLLTLADRLREGAPGGTYHYGGVPHVSWAGFARETFARAGREVAVTGIPTTDYPTPAARPLNSRMDGAKLMAEHGIAPPDWRAGLDAVLAELGA</sequence>
<accession>A0A2Y9B5E6</accession>
<dbReference type="GO" id="GO:0019305">
    <property type="term" value="P:dTDP-rhamnose biosynthetic process"/>
    <property type="evidence" value="ECO:0007669"/>
    <property type="project" value="UniProtKB-UniPathway"/>
</dbReference>
<keyword evidence="6" id="KW-0521">NADP</keyword>
<evidence type="ECO:0000313" key="9">
    <source>
        <dbReference type="EMBL" id="SSA50738.1"/>
    </source>
</evidence>
<protein>
    <recommendedName>
        <fullName evidence="4 6">dTDP-4-dehydrorhamnose reductase</fullName>
        <ecNumber evidence="3 6">1.1.1.133</ecNumber>
    </recommendedName>
</protein>
<evidence type="ECO:0000256" key="5">
    <source>
        <dbReference type="ARBA" id="ARBA00048200"/>
    </source>
</evidence>
<dbReference type="AlphaFoldDB" id="A0A2Y9B5E6"/>
<evidence type="ECO:0000313" key="10">
    <source>
        <dbReference type="Proteomes" id="UP000245839"/>
    </source>
</evidence>
<evidence type="ECO:0000256" key="2">
    <source>
        <dbReference type="ARBA" id="ARBA00010944"/>
    </source>
</evidence>
<dbReference type="CDD" id="cd05254">
    <property type="entry name" value="dTDP_HR_like_SDR_e"/>
    <property type="match status" value="1"/>
</dbReference>
<comment type="function">
    <text evidence="6">Catalyzes the reduction of dTDP-6-deoxy-L-lyxo-4-hexulose to yield dTDP-L-rhamnose.</text>
</comment>
<dbReference type="Gene3D" id="3.40.50.720">
    <property type="entry name" value="NAD(P)-binding Rossmann-like Domain"/>
    <property type="match status" value="1"/>
</dbReference>
<organism evidence="9 11">
    <name type="scientific">Jannaschia seohaensis</name>
    <dbReference type="NCBI Taxonomy" id="475081"/>
    <lineage>
        <taxon>Bacteria</taxon>
        <taxon>Pseudomonadati</taxon>
        <taxon>Pseudomonadota</taxon>
        <taxon>Alphaproteobacteria</taxon>
        <taxon>Rhodobacterales</taxon>
        <taxon>Roseobacteraceae</taxon>
        <taxon>Jannaschia</taxon>
    </lineage>
</organism>
<comment type="cofactor">
    <cofactor evidence="6">
        <name>Mg(2+)</name>
        <dbReference type="ChEBI" id="CHEBI:18420"/>
    </cofactor>
    <text evidence="6">Binds 1 Mg(2+) ion per monomer.</text>
</comment>
<dbReference type="Pfam" id="PF04321">
    <property type="entry name" value="RmlD_sub_bind"/>
    <property type="match status" value="1"/>
</dbReference>
<evidence type="ECO:0000256" key="3">
    <source>
        <dbReference type="ARBA" id="ARBA00012929"/>
    </source>
</evidence>
<evidence type="ECO:0000256" key="1">
    <source>
        <dbReference type="ARBA" id="ARBA00004781"/>
    </source>
</evidence>
<dbReference type="UniPathway" id="UPA00124"/>
<evidence type="ECO:0000256" key="4">
    <source>
        <dbReference type="ARBA" id="ARBA00017099"/>
    </source>
</evidence>
<name>A0A2Y9B5E6_9RHOB</name>
<dbReference type="Gene3D" id="3.90.25.10">
    <property type="entry name" value="UDP-galactose 4-epimerase, domain 1"/>
    <property type="match status" value="1"/>
</dbReference>
<comment type="catalytic activity">
    <reaction evidence="5 6">
        <text>dTDP-beta-L-rhamnose + NADP(+) = dTDP-4-dehydro-beta-L-rhamnose + NADPH + H(+)</text>
        <dbReference type="Rhea" id="RHEA:21796"/>
        <dbReference type="ChEBI" id="CHEBI:15378"/>
        <dbReference type="ChEBI" id="CHEBI:57510"/>
        <dbReference type="ChEBI" id="CHEBI:57783"/>
        <dbReference type="ChEBI" id="CHEBI:58349"/>
        <dbReference type="ChEBI" id="CHEBI:62830"/>
        <dbReference type="EC" id="1.1.1.133"/>
    </reaction>
</comment>
<comment type="similarity">
    <text evidence="2 6">Belongs to the dTDP-4-dehydrorhamnose reductase family.</text>
</comment>
<keyword evidence="10" id="KW-1185">Reference proteome</keyword>
<gene>
    <name evidence="8" type="ORF">BCF38_11566</name>
    <name evidence="9" type="ORF">SAMN05421539_11566</name>
</gene>
<feature type="domain" description="RmlD-like substrate binding" evidence="7">
    <location>
        <begin position="12"/>
        <end position="289"/>
    </location>
</feature>
<dbReference type="InterPro" id="IPR029903">
    <property type="entry name" value="RmlD-like-bd"/>
</dbReference>
<dbReference type="InterPro" id="IPR005913">
    <property type="entry name" value="dTDP_dehydrorham_reduct"/>
</dbReference>
<dbReference type="EMBL" id="QGDJ01000015">
    <property type="protein sequence ID" value="PWJ12930.1"/>
    <property type="molecule type" value="Genomic_DNA"/>
</dbReference>
<reference evidence="9 11" key="1">
    <citation type="submission" date="2016-10" db="EMBL/GenBank/DDBJ databases">
        <authorList>
            <person name="Cai Z."/>
        </authorList>
    </citation>
    <scope>NUCLEOTIDE SEQUENCE [LARGE SCALE GENOMIC DNA]</scope>
    <source>
        <strain evidence="9 11">DSM 25227</strain>
    </source>
</reference>
<dbReference type="NCBIfam" id="TIGR01214">
    <property type="entry name" value="rmlD"/>
    <property type="match status" value="1"/>
</dbReference>
<proteinExistence type="inferred from homology"/>
<reference evidence="8 10" key="2">
    <citation type="submission" date="2018-03" db="EMBL/GenBank/DDBJ databases">
        <title>Genomic Encyclopedia of Archaeal and Bacterial Type Strains, Phase II (KMG-II): from individual species to whole genera.</title>
        <authorList>
            <person name="Goeker M."/>
        </authorList>
    </citation>
    <scope>NUCLEOTIDE SEQUENCE [LARGE SCALE GENOMIC DNA]</scope>
    <source>
        <strain evidence="8 10">DSM 25227</strain>
    </source>
</reference>
<dbReference type="EC" id="1.1.1.133" evidence="3 6"/>
<keyword evidence="6" id="KW-0560">Oxidoreductase</keyword>
<evidence type="ECO:0000313" key="8">
    <source>
        <dbReference type="EMBL" id="PWJ12930.1"/>
    </source>
</evidence>
<dbReference type="InterPro" id="IPR036291">
    <property type="entry name" value="NAD(P)-bd_dom_sf"/>
</dbReference>
<evidence type="ECO:0000259" key="7">
    <source>
        <dbReference type="Pfam" id="PF04321"/>
    </source>
</evidence>
<evidence type="ECO:0000256" key="6">
    <source>
        <dbReference type="RuleBase" id="RU364082"/>
    </source>
</evidence>
<dbReference type="Proteomes" id="UP000251571">
    <property type="component" value="Unassembled WGS sequence"/>
</dbReference>
<dbReference type="GO" id="GO:0008831">
    <property type="term" value="F:dTDP-4-dehydrorhamnose reductase activity"/>
    <property type="evidence" value="ECO:0007669"/>
    <property type="project" value="UniProtKB-EC"/>
</dbReference>
<dbReference type="PANTHER" id="PTHR10491">
    <property type="entry name" value="DTDP-4-DEHYDRORHAMNOSE REDUCTASE"/>
    <property type="match status" value="1"/>
</dbReference>
<dbReference type="EMBL" id="UETC01000015">
    <property type="protein sequence ID" value="SSA50738.1"/>
    <property type="molecule type" value="Genomic_DNA"/>
</dbReference>
<comment type="pathway">
    <text evidence="1 6">Carbohydrate biosynthesis; dTDP-L-rhamnose biosynthesis.</text>
</comment>
<evidence type="ECO:0000313" key="11">
    <source>
        <dbReference type="Proteomes" id="UP000251571"/>
    </source>
</evidence>
<dbReference type="Proteomes" id="UP000245839">
    <property type="component" value="Unassembled WGS sequence"/>
</dbReference>
<dbReference type="PANTHER" id="PTHR10491:SF4">
    <property type="entry name" value="METHIONINE ADENOSYLTRANSFERASE 2 SUBUNIT BETA"/>
    <property type="match status" value="1"/>
</dbReference>